<evidence type="ECO:0000256" key="1">
    <source>
        <dbReference type="ARBA" id="ARBA00004442"/>
    </source>
</evidence>
<feature type="domain" description="SusD-like N-terminal" evidence="7">
    <location>
        <begin position="97"/>
        <end position="242"/>
    </location>
</feature>
<dbReference type="Gene3D" id="1.25.40.390">
    <property type="match status" value="1"/>
</dbReference>
<gene>
    <name evidence="8" type="ORF">EV199_2487</name>
</gene>
<evidence type="ECO:0000256" key="4">
    <source>
        <dbReference type="ARBA" id="ARBA00023136"/>
    </source>
</evidence>
<feature type="domain" description="RagB/SusD" evidence="6">
    <location>
        <begin position="376"/>
        <end position="479"/>
    </location>
</feature>
<dbReference type="Pfam" id="PF07980">
    <property type="entry name" value="SusD_RagB"/>
    <property type="match status" value="1"/>
</dbReference>
<dbReference type="GO" id="GO:0009279">
    <property type="term" value="C:cell outer membrane"/>
    <property type="evidence" value="ECO:0007669"/>
    <property type="project" value="UniProtKB-SubCell"/>
</dbReference>
<dbReference type="AlphaFoldDB" id="A0A4Q7N696"/>
<dbReference type="Proteomes" id="UP000293874">
    <property type="component" value="Unassembled WGS sequence"/>
</dbReference>
<dbReference type="SUPFAM" id="SSF48452">
    <property type="entry name" value="TPR-like"/>
    <property type="match status" value="1"/>
</dbReference>
<dbReference type="RefSeq" id="WP_130540896.1">
    <property type="nucleotide sequence ID" value="NZ_CP042431.1"/>
</dbReference>
<keyword evidence="5" id="KW-0998">Cell outer membrane</keyword>
<organism evidence="8 9">
    <name type="scientific">Pseudobacter ginsenosidimutans</name>
    <dbReference type="NCBI Taxonomy" id="661488"/>
    <lineage>
        <taxon>Bacteria</taxon>
        <taxon>Pseudomonadati</taxon>
        <taxon>Bacteroidota</taxon>
        <taxon>Chitinophagia</taxon>
        <taxon>Chitinophagales</taxon>
        <taxon>Chitinophagaceae</taxon>
        <taxon>Pseudobacter</taxon>
    </lineage>
</organism>
<comment type="subcellular location">
    <subcellularLocation>
        <location evidence="1">Cell outer membrane</location>
    </subcellularLocation>
</comment>
<comment type="caution">
    <text evidence="8">The sequence shown here is derived from an EMBL/GenBank/DDBJ whole genome shotgun (WGS) entry which is preliminary data.</text>
</comment>
<dbReference type="InterPro" id="IPR012944">
    <property type="entry name" value="SusD_RagB_dom"/>
</dbReference>
<evidence type="ECO:0000313" key="8">
    <source>
        <dbReference type="EMBL" id="RZS76601.1"/>
    </source>
</evidence>
<keyword evidence="4" id="KW-0472">Membrane</keyword>
<keyword evidence="3" id="KW-0732">Signal</keyword>
<dbReference type="OrthoDB" id="1080118at2"/>
<proteinExistence type="inferred from homology"/>
<evidence type="ECO:0000256" key="3">
    <source>
        <dbReference type="ARBA" id="ARBA00022729"/>
    </source>
</evidence>
<dbReference type="InterPro" id="IPR011990">
    <property type="entry name" value="TPR-like_helical_dom_sf"/>
</dbReference>
<evidence type="ECO:0000259" key="6">
    <source>
        <dbReference type="Pfam" id="PF07980"/>
    </source>
</evidence>
<evidence type="ECO:0000313" key="9">
    <source>
        <dbReference type="Proteomes" id="UP000293874"/>
    </source>
</evidence>
<dbReference type="EMBL" id="SGXA01000001">
    <property type="protein sequence ID" value="RZS76601.1"/>
    <property type="molecule type" value="Genomic_DNA"/>
</dbReference>
<sequence length="489" mass="54601">MKRSFIILCASVLIVACNKQIDEIRPLVKIDQEGELSSVAGIVEATYGNYSLLRDNNIRDMAYEQAWSNISESRGNNVTLRTFGPVDRTSDAFFYRNSTGSSLGFSSAFYRGSYQLIVSVNTVLEGIEKMQQSGWQSLSAEERNKVIYAKGENIFLRAFAYFNLVRVYGKPYYQNNGNNPAVPLKKTSAVSDIPAPSTVKELYDFVISELKTSAQLMKVPVTKSNSFISTSAAWSLLSRAYLYMGGSVTDPVQAFNEEAVAYADSVINHTGSKYALLLGNAYVNMFANDEFGDLDRAQFANNKEIVFAFDNNTGTSYNGIMYNYDGNYNIGAAFVPSMDLKQQITAQDLRSNFYRINPANGITETTKYLVLFFQGLSRAPHIFFRMGEIYLNRAEAFAKTGNFAMARNDLRTIHTRAGLPASDIDNLNDQDLLSAILKERRLELAFEDHAGYDYFRNGLPMTRLAADNNGTALIIQPDDPKVVFEIPNN</sequence>
<keyword evidence="9" id="KW-1185">Reference proteome</keyword>
<evidence type="ECO:0000256" key="5">
    <source>
        <dbReference type="ARBA" id="ARBA00023237"/>
    </source>
</evidence>
<accession>A0A4Q7N696</accession>
<reference evidence="8 9" key="1">
    <citation type="submission" date="2019-02" db="EMBL/GenBank/DDBJ databases">
        <title>Genomic Encyclopedia of Type Strains, Phase IV (KMG-IV): sequencing the most valuable type-strain genomes for metagenomic binning, comparative biology and taxonomic classification.</title>
        <authorList>
            <person name="Goeker M."/>
        </authorList>
    </citation>
    <scope>NUCLEOTIDE SEQUENCE [LARGE SCALE GENOMIC DNA]</scope>
    <source>
        <strain evidence="8 9">DSM 18116</strain>
    </source>
</reference>
<dbReference type="InterPro" id="IPR033985">
    <property type="entry name" value="SusD-like_N"/>
</dbReference>
<dbReference type="PROSITE" id="PS51257">
    <property type="entry name" value="PROKAR_LIPOPROTEIN"/>
    <property type="match status" value="1"/>
</dbReference>
<evidence type="ECO:0000256" key="2">
    <source>
        <dbReference type="ARBA" id="ARBA00006275"/>
    </source>
</evidence>
<comment type="similarity">
    <text evidence="2">Belongs to the SusD family.</text>
</comment>
<name>A0A4Q7N696_9BACT</name>
<dbReference type="CDD" id="cd08977">
    <property type="entry name" value="SusD"/>
    <property type="match status" value="1"/>
</dbReference>
<protein>
    <submittedName>
        <fullName evidence="8">SusD-like starch-binding protein associating with outer membrane</fullName>
    </submittedName>
</protein>
<dbReference type="Pfam" id="PF14322">
    <property type="entry name" value="SusD-like_3"/>
    <property type="match status" value="1"/>
</dbReference>
<evidence type="ECO:0000259" key="7">
    <source>
        <dbReference type="Pfam" id="PF14322"/>
    </source>
</evidence>